<dbReference type="OrthoDB" id="5410at10239"/>
<dbReference type="KEGG" id="vg:29124657"/>
<dbReference type="GeneID" id="29124657"/>
<dbReference type="InterPro" id="IPR046938">
    <property type="entry name" value="DNA_clamp_sf"/>
</dbReference>
<organism evidence="1 2">
    <name type="scientific">Gordonia phage Hotorobo</name>
    <dbReference type="NCBI Taxonomy" id="1821554"/>
    <lineage>
        <taxon>Viruses</taxon>
        <taxon>Duplodnaviria</taxon>
        <taxon>Heunggongvirae</taxon>
        <taxon>Uroviricota</taxon>
        <taxon>Caudoviricetes</taxon>
        <taxon>Montyvirus</taxon>
        <taxon>Montyvirus monty</taxon>
    </lineage>
</organism>
<dbReference type="RefSeq" id="YP_009301005.1">
    <property type="nucleotide sequence ID" value="NC_031229.1"/>
</dbReference>
<dbReference type="EMBL" id="KU963245">
    <property type="protein sequence ID" value="AMS02347.1"/>
    <property type="molecule type" value="Genomic_DNA"/>
</dbReference>
<dbReference type="Gene3D" id="3.10.150.10">
    <property type="entry name" value="DNA Polymerase III, subunit A, domain 2"/>
    <property type="match status" value="1"/>
</dbReference>
<proteinExistence type="predicted"/>
<protein>
    <submittedName>
        <fullName evidence="1">DNA polymerase III sliding clamp</fullName>
    </submittedName>
</protein>
<dbReference type="SUPFAM" id="SSF55979">
    <property type="entry name" value="DNA clamp"/>
    <property type="match status" value="1"/>
</dbReference>
<evidence type="ECO:0000313" key="1">
    <source>
        <dbReference type="EMBL" id="AMS02347.1"/>
    </source>
</evidence>
<reference evidence="2" key="1">
    <citation type="submission" date="2016-06" db="EMBL/GenBank/DDBJ databases">
        <authorList>
            <person name="Kjaerup R.B."/>
            <person name="Dalgaard T.S."/>
            <person name="Juul-Madsen H.R."/>
        </authorList>
    </citation>
    <scope>NUCLEOTIDE SEQUENCE [LARGE SCALE GENOMIC DNA]</scope>
</reference>
<gene>
    <name evidence="1" type="primary">55</name>
    <name evidence="1" type="ORF">SEA_HOTOROBO_55</name>
</gene>
<name>A0A142K8B4_9CAUD</name>
<evidence type="ECO:0000313" key="2">
    <source>
        <dbReference type="Proteomes" id="UP000201248"/>
    </source>
</evidence>
<sequence length="377" mass="41884">MGTTIEFNNATLADAFKRANIVAPTRGRDFDLFKGFVIDANPVDEYVTLRTTNGSLYYTEFLYPLSIECEAPVTWRVSSISTHGIVTALPLSGKSKFIDEGGKLRITSGRMRASTPFLRGGDYPSREEFMFDPDGMYPTKGLGARMELIGWGVNNDGLPPRAGLYMAEEYLCSSNGKVAMRVPNDYKFADGRNNVVIPYHLIGPILRSIEECEVGVLGPNLVIAPTEDIYIKCSLFEEKFDPVSRMMDKPHEDSCSFDKETIVGVLSRVSKIGSSDRQIALDVWIAGDMLTLAIKDRDSAEEIEESLMLEVESTHDPVKYLFSLETFTDVVSKAPGKTITLHYNPSKTTSMVKFTAEEGFEACVMPRVDIPKDRGDK</sequence>
<accession>A0A142K8B4</accession>
<dbReference type="Proteomes" id="UP000201248">
    <property type="component" value="Segment"/>
</dbReference>